<protein>
    <submittedName>
        <fullName evidence="2">Uncharacterized protein</fullName>
    </submittedName>
</protein>
<comment type="caution">
    <text evidence="2">The sequence shown here is derived from an EMBL/GenBank/DDBJ whole genome shotgun (WGS) entry which is preliminary data.</text>
</comment>
<proteinExistence type="predicted"/>
<organism evidence="2 3">
    <name type="scientific">Methanofollis tationis</name>
    <dbReference type="NCBI Taxonomy" id="81417"/>
    <lineage>
        <taxon>Archaea</taxon>
        <taxon>Methanobacteriati</taxon>
        <taxon>Methanobacteriota</taxon>
        <taxon>Stenosarchaea group</taxon>
        <taxon>Methanomicrobia</taxon>
        <taxon>Methanomicrobiales</taxon>
        <taxon>Methanomicrobiaceae</taxon>
        <taxon>Methanofollis</taxon>
    </lineage>
</organism>
<evidence type="ECO:0000313" key="2">
    <source>
        <dbReference type="EMBL" id="NVO65947.1"/>
    </source>
</evidence>
<accession>A0A7K4HLM0</accession>
<dbReference type="OrthoDB" id="117273at2157"/>
<feature type="transmembrane region" description="Helical" evidence="1">
    <location>
        <begin position="12"/>
        <end position="33"/>
    </location>
</feature>
<dbReference type="EMBL" id="JABXWR010000001">
    <property type="protein sequence ID" value="NVO65947.1"/>
    <property type="molecule type" value="Genomic_DNA"/>
</dbReference>
<name>A0A7K4HLM0_9EURY</name>
<dbReference type="Proteomes" id="UP000570823">
    <property type="component" value="Unassembled WGS sequence"/>
</dbReference>
<dbReference type="RefSeq" id="WP_176787487.1">
    <property type="nucleotide sequence ID" value="NZ_JABXWR010000001.1"/>
</dbReference>
<evidence type="ECO:0000313" key="3">
    <source>
        <dbReference type="Proteomes" id="UP000570823"/>
    </source>
</evidence>
<dbReference type="AlphaFoldDB" id="A0A7K4HLM0"/>
<evidence type="ECO:0000256" key="1">
    <source>
        <dbReference type="SAM" id="Phobius"/>
    </source>
</evidence>
<keyword evidence="1" id="KW-0472">Membrane</keyword>
<sequence length="300" mass="31546">MPAARNEEGLSEVVGFVLLLGVLVMALSVYQIYAVPAEGRANEIGHMNMVKDRFIDYKIALDSLWVNKNNVTGVTLSTAFDLGTGSAATEGGGLSLPILSPAGSSGAVSVRSGGAVLTITTPNNATEIPLGSLQYVSGNNYWVDQTWTYQMGGVFLTQSGGTTVRASPSLSVYNVSGNASVCIAPVNITGSALLAGSGPVRIETRLRDMPPYANLTGTFAWVKISIEAGDEGMARAWERAFKEAALREGIDPSWYAVGRASETAYMNITGRYTGATGDVTLRTVRADYLVSIATAASLIE</sequence>
<gene>
    <name evidence="2" type="ORF">HWN36_01095</name>
</gene>
<keyword evidence="1" id="KW-0812">Transmembrane</keyword>
<reference evidence="2 3" key="1">
    <citation type="submission" date="2020-06" db="EMBL/GenBank/DDBJ databases">
        <title>Methanofollis fontis sp. nov., a methanogen isolated from marine sediments near a cold seep at Four-Way Closure Ridge offshore southwestern Taiwan.</title>
        <authorList>
            <person name="Chen S.-C."/>
            <person name="Teng N.-H."/>
            <person name="Lin Y.-S."/>
            <person name="Lai M.-C."/>
            <person name="Chen H.-H."/>
            <person name="Wang C.-C."/>
        </authorList>
    </citation>
    <scope>NUCLEOTIDE SEQUENCE [LARGE SCALE GENOMIC DNA]</scope>
    <source>
        <strain evidence="2 3">DSM 2702</strain>
    </source>
</reference>
<keyword evidence="3" id="KW-1185">Reference proteome</keyword>
<keyword evidence="1" id="KW-1133">Transmembrane helix</keyword>